<comment type="caution">
    <text evidence="1">The sequence shown here is derived from an EMBL/GenBank/DDBJ whole genome shotgun (WGS) entry which is preliminary data.</text>
</comment>
<gene>
    <name evidence="1" type="ORF">MEUPH1_LOCUS16449</name>
</gene>
<organism evidence="1 2">
    <name type="scientific">Macrosiphum euphorbiae</name>
    <name type="common">potato aphid</name>
    <dbReference type="NCBI Taxonomy" id="13131"/>
    <lineage>
        <taxon>Eukaryota</taxon>
        <taxon>Metazoa</taxon>
        <taxon>Ecdysozoa</taxon>
        <taxon>Arthropoda</taxon>
        <taxon>Hexapoda</taxon>
        <taxon>Insecta</taxon>
        <taxon>Pterygota</taxon>
        <taxon>Neoptera</taxon>
        <taxon>Paraneoptera</taxon>
        <taxon>Hemiptera</taxon>
        <taxon>Sternorrhyncha</taxon>
        <taxon>Aphidomorpha</taxon>
        <taxon>Aphidoidea</taxon>
        <taxon>Aphididae</taxon>
        <taxon>Macrosiphini</taxon>
        <taxon>Macrosiphum</taxon>
    </lineage>
</organism>
<evidence type="ECO:0000313" key="1">
    <source>
        <dbReference type="EMBL" id="CAI6361243.1"/>
    </source>
</evidence>
<accession>A0AAV0WZS3</accession>
<reference evidence="1 2" key="1">
    <citation type="submission" date="2023-01" db="EMBL/GenBank/DDBJ databases">
        <authorList>
            <person name="Whitehead M."/>
        </authorList>
    </citation>
    <scope>NUCLEOTIDE SEQUENCE [LARGE SCALE GENOMIC DNA]</scope>
</reference>
<name>A0AAV0WZS3_9HEMI</name>
<evidence type="ECO:0000313" key="2">
    <source>
        <dbReference type="Proteomes" id="UP001160148"/>
    </source>
</evidence>
<dbReference type="Proteomes" id="UP001160148">
    <property type="component" value="Unassembled WGS sequence"/>
</dbReference>
<keyword evidence="2" id="KW-1185">Reference proteome</keyword>
<proteinExistence type="predicted"/>
<dbReference type="AlphaFoldDB" id="A0AAV0WZS3"/>
<sequence length="224" mass="25128">MYYDKQLAVQEKCDISREKCTNFSMGVRIQKSFFQQHSFTLDTAWKSVGKIVYCRNGACSFEYTMKIEKSTQIEYGNEKSSTRSSTVGNSESISGTITAGVSAGFSAMGIQYGGSVETSVQRGSERSFEVTKENGFTVSYSTSTANTVGFEEKIICNGVQNEKIFIQARTNMTRMTGNACEYVCSLTVGEHNVHIVTCNYVDLRMYPVQNEHIFTEWACIREIF</sequence>
<protein>
    <submittedName>
        <fullName evidence="1">Uncharacterized protein</fullName>
    </submittedName>
</protein>
<dbReference type="EMBL" id="CARXXK010000003">
    <property type="protein sequence ID" value="CAI6361243.1"/>
    <property type="molecule type" value="Genomic_DNA"/>
</dbReference>